<evidence type="ECO:0000313" key="2">
    <source>
        <dbReference type="EMBL" id="HIU09863.1"/>
    </source>
</evidence>
<dbReference type="EMBL" id="DVMH01000008">
    <property type="protein sequence ID" value="HIU09863.1"/>
    <property type="molecule type" value="Genomic_DNA"/>
</dbReference>
<dbReference type="InterPro" id="IPR036582">
    <property type="entry name" value="Mao_N_sf"/>
</dbReference>
<sequence>MYGYLLFIGAVLMFQFINKNIIICKLFATLMLAFLIMLTPLTATAAATPTKLMLNGLDITAELHPQTINDHIYLPLRALTEKMGAYVSYADQTVHLTYNDIVITLQLGSKMATITYPEKTQKNIVLNTPAYLWRNTTYVPLRFLAETIPGWQIDYDTSQKTVNLDYAVGSQIEIDGKKLCYMTTENGFGMSRYRYLYIDIAPIYDALSSGKIREVTEPQTEYGATFTVYDYYALTDILYFYQKVPTSNDITADKALFCYELYHMYEGIPEFGKDSRNLLHAVNANKWYVFNEKEYRAALNRATSHLIFSSAA</sequence>
<reference evidence="2" key="2">
    <citation type="journal article" date="2021" name="PeerJ">
        <title>Extensive microbial diversity within the chicken gut microbiome revealed by metagenomics and culture.</title>
        <authorList>
            <person name="Gilroy R."/>
            <person name="Ravi A."/>
            <person name="Getino M."/>
            <person name="Pursley I."/>
            <person name="Horton D.L."/>
            <person name="Alikhan N.F."/>
            <person name="Baker D."/>
            <person name="Gharbi K."/>
            <person name="Hall N."/>
            <person name="Watson M."/>
            <person name="Adriaenssens E.M."/>
            <person name="Foster-Nyarko E."/>
            <person name="Jarju S."/>
            <person name="Secka A."/>
            <person name="Antonio M."/>
            <person name="Oren A."/>
            <person name="Chaudhuri R.R."/>
            <person name="La Ragione R."/>
            <person name="Hildebrand F."/>
            <person name="Pallen M.J."/>
        </authorList>
    </citation>
    <scope>NUCLEOTIDE SEQUENCE</scope>
    <source>
        <strain evidence="2">2830</strain>
    </source>
</reference>
<dbReference type="AlphaFoldDB" id="A0A9D1HL04"/>
<reference evidence="2" key="1">
    <citation type="submission" date="2020-10" db="EMBL/GenBank/DDBJ databases">
        <authorList>
            <person name="Gilroy R."/>
        </authorList>
    </citation>
    <scope>NUCLEOTIDE SEQUENCE</scope>
    <source>
        <strain evidence="2">2830</strain>
    </source>
</reference>
<dbReference type="Gene3D" id="3.30.457.10">
    <property type="entry name" value="Copper amine oxidase-like, N-terminal domain"/>
    <property type="match status" value="1"/>
</dbReference>
<accession>A0A9D1HL04</accession>
<dbReference type="SUPFAM" id="SSF55383">
    <property type="entry name" value="Copper amine oxidase, domain N"/>
    <property type="match status" value="2"/>
</dbReference>
<feature type="domain" description="Copper amine oxidase-like N-terminal" evidence="1">
    <location>
        <begin position="54"/>
        <end position="163"/>
    </location>
</feature>
<dbReference type="InterPro" id="IPR012854">
    <property type="entry name" value="Cu_amine_oxidase-like_N"/>
</dbReference>
<evidence type="ECO:0000313" key="3">
    <source>
        <dbReference type="Proteomes" id="UP000824124"/>
    </source>
</evidence>
<dbReference type="Pfam" id="PF07833">
    <property type="entry name" value="Cu_amine_oxidN1"/>
    <property type="match status" value="1"/>
</dbReference>
<protein>
    <submittedName>
        <fullName evidence="2">Copper amine oxidase N-terminal domain-containing protein</fullName>
    </submittedName>
</protein>
<proteinExistence type="predicted"/>
<name>A0A9D1HL04_9FIRM</name>
<evidence type="ECO:0000259" key="1">
    <source>
        <dbReference type="Pfam" id="PF07833"/>
    </source>
</evidence>
<gene>
    <name evidence="2" type="ORF">IAB00_01200</name>
</gene>
<organism evidence="2 3">
    <name type="scientific">Candidatus Avidehalobacter gallistercoris</name>
    <dbReference type="NCBI Taxonomy" id="2840694"/>
    <lineage>
        <taxon>Bacteria</taxon>
        <taxon>Bacillati</taxon>
        <taxon>Bacillota</taxon>
        <taxon>Clostridia</taxon>
        <taxon>Eubacteriales</taxon>
        <taxon>Peptococcaceae</taxon>
        <taxon>Peptococcaceae incertae sedis</taxon>
        <taxon>Candidatus Avidehalobacter</taxon>
    </lineage>
</organism>
<dbReference type="Proteomes" id="UP000824124">
    <property type="component" value="Unassembled WGS sequence"/>
</dbReference>
<comment type="caution">
    <text evidence="2">The sequence shown here is derived from an EMBL/GenBank/DDBJ whole genome shotgun (WGS) entry which is preliminary data.</text>
</comment>